<accession>A0A222MY20</accession>
<sequence length="119" mass="13954">MNNAQDMKVLIENFKKNTQKSLEEIDKTFNAISNNIKDTFNMYNDLVDTLARNLNDATEFIKTKSNFVSTLDKTIKHTENVTSLFSQDDMKSSENEEQVERLSYDELMERKIRKQGKVY</sequence>
<dbReference type="RefSeq" id="WP_148131223.1">
    <property type="nucleotide sequence ID" value="NZ_CP022347.1"/>
</dbReference>
<protein>
    <submittedName>
        <fullName evidence="1">Uncharacterized protein</fullName>
    </submittedName>
</protein>
<evidence type="ECO:0000313" key="1">
    <source>
        <dbReference type="EMBL" id="ASQ30741.1"/>
    </source>
</evidence>
<gene>
    <name evidence="1" type="ORF">CAV_1104</name>
</gene>
<dbReference type="Proteomes" id="UP000201169">
    <property type="component" value="Chromosome"/>
</dbReference>
<dbReference type="AlphaFoldDB" id="A0A222MY20"/>
<dbReference type="SUPFAM" id="SSF58104">
    <property type="entry name" value="Methyl-accepting chemotaxis protein (MCP) signaling domain"/>
    <property type="match status" value="1"/>
</dbReference>
<organism evidence="1 2">
    <name type="scientific">Campylobacter avium LMG 24591</name>
    <dbReference type="NCBI Taxonomy" id="522484"/>
    <lineage>
        <taxon>Bacteria</taxon>
        <taxon>Pseudomonadati</taxon>
        <taxon>Campylobacterota</taxon>
        <taxon>Epsilonproteobacteria</taxon>
        <taxon>Campylobacterales</taxon>
        <taxon>Campylobacteraceae</taxon>
        <taxon>Campylobacter</taxon>
    </lineage>
</organism>
<reference evidence="1 2" key="1">
    <citation type="submission" date="2017-07" db="EMBL/GenBank/DDBJ databases">
        <title>Analysis of two Campylobacter avium genomes and identification of a novel hippuricase gene.</title>
        <authorList>
            <person name="Miller W.G."/>
            <person name="Chapman M.H."/>
            <person name="Yee E."/>
            <person name="Revez J."/>
            <person name="Bono J.L."/>
            <person name="Rossi M."/>
        </authorList>
    </citation>
    <scope>NUCLEOTIDE SEQUENCE [LARGE SCALE GENOMIC DNA]</scope>
    <source>
        <strain evidence="1 2">LMG 24591</strain>
    </source>
</reference>
<name>A0A222MY20_9BACT</name>
<dbReference type="EMBL" id="CP022347">
    <property type="protein sequence ID" value="ASQ30741.1"/>
    <property type="molecule type" value="Genomic_DNA"/>
</dbReference>
<proteinExistence type="predicted"/>
<keyword evidence="2" id="KW-1185">Reference proteome</keyword>
<dbReference type="KEGG" id="cavi:CAV_1104"/>
<evidence type="ECO:0000313" key="2">
    <source>
        <dbReference type="Proteomes" id="UP000201169"/>
    </source>
</evidence>